<evidence type="ECO:0000313" key="1">
    <source>
        <dbReference type="Proteomes" id="UP000095287"/>
    </source>
</evidence>
<name>A0A1I7YN07_9BILA</name>
<accession>A0A1I7YN07</accession>
<dbReference type="AlphaFoldDB" id="A0A1I7YN07"/>
<dbReference type="Proteomes" id="UP000095287">
    <property type="component" value="Unplaced"/>
</dbReference>
<organism evidence="1 2">
    <name type="scientific">Steinernema glaseri</name>
    <dbReference type="NCBI Taxonomy" id="37863"/>
    <lineage>
        <taxon>Eukaryota</taxon>
        <taxon>Metazoa</taxon>
        <taxon>Ecdysozoa</taxon>
        <taxon>Nematoda</taxon>
        <taxon>Chromadorea</taxon>
        <taxon>Rhabditida</taxon>
        <taxon>Tylenchina</taxon>
        <taxon>Panagrolaimomorpha</taxon>
        <taxon>Strongyloidoidea</taxon>
        <taxon>Steinernematidae</taxon>
        <taxon>Steinernema</taxon>
    </lineage>
</organism>
<dbReference type="WBParaSite" id="L893_g17747.t1">
    <property type="protein sequence ID" value="L893_g17747.t1"/>
    <property type="gene ID" value="L893_g17747"/>
</dbReference>
<reference evidence="2" key="1">
    <citation type="submission" date="2016-11" db="UniProtKB">
        <authorList>
            <consortium name="WormBaseParasite"/>
        </authorList>
    </citation>
    <scope>IDENTIFICATION</scope>
</reference>
<sequence>MTQIKEESGSTYCGLLHILSKSHAVTPEPRLMRCLPDVAIESNMITERQKCYCLPDFACLDDKQVGLRFLEKASGDTALHCR</sequence>
<keyword evidence="1" id="KW-1185">Reference proteome</keyword>
<evidence type="ECO:0000313" key="2">
    <source>
        <dbReference type="WBParaSite" id="L893_g17747.t1"/>
    </source>
</evidence>
<proteinExistence type="predicted"/>
<protein>
    <submittedName>
        <fullName evidence="2">Uncharacterized protein</fullName>
    </submittedName>
</protein>